<comment type="subcellular location">
    <subcellularLocation>
        <location evidence="1">Nucleus</location>
    </subcellularLocation>
</comment>
<dbReference type="InterPro" id="IPR040706">
    <property type="entry name" value="Zf-MYST"/>
</dbReference>
<evidence type="ECO:0000256" key="5">
    <source>
        <dbReference type="ARBA" id="ARBA00022723"/>
    </source>
</evidence>
<keyword evidence="12" id="KW-0012">Acyltransferase</keyword>
<dbReference type="Pfam" id="PF01853">
    <property type="entry name" value="MOZ_SAS"/>
    <property type="match status" value="1"/>
</dbReference>
<keyword evidence="17" id="KW-1185">Reference proteome</keyword>
<protein>
    <recommendedName>
        <fullName evidence="3">histone acetyltransferase</fullName>
        <ecNumber evidence="3">2.3.1.48</ecNumber>
    </recommendedName>
</protein>
<sequence>MEKQGKSIDKDQLYGILETRNVKYVQFGLEQRFPTWYGSTAYFQLSTRKLGLRDPDGRLPSRGSASSSGKKAKSFHTHPEVSEYWLDTLYVCEYCFKYTDVGKELQEHGTQCPYRFKTPGRIQYRSPELSIRKVSGSRHTLFCQCLCLFTKLFLDNKSMYFKVDHYDFYIVYDTGSKKPMAFFSKDLVSYQKNNLACILTLPPYQRRGLGTLLMDFSYKLSVRDGLISGPEQPLSPFGLVSYLKYWSTLVCFQVLEGELQGESRITAEDISKATGMRVSDVLLTLRSLECLTQNQEISLQILRQRFKNHKQYSHAFINKDLLILDN</sequence>
<organism evidence="16 17">
    <name type="scientific">Lachancea meyersii CBS 8951</name>
    <dbReference type="NCBI Taxonomy" id="1266667"/>
    <lineage>
        <taxon>Eukaryota</taxon>
        <taxon>Fungi</taxon>
        <taxon>Dikarya</taxon>
        <taxon>Ascomycota</taxon>
        <taxon>Saccharomycotina</taxon>
        <taxon>Saccharomycetes</taxon>
        <taxon>Saccharomycetales</taxon>
        <taxon>Saccharomycetaceae</taxon>
        <taxon>Lachancea</taxon>
    </lineage>
</organism>
<evidence type="ECO:0000256" key="1">
    <source>
        <dbReference type="ARBA" id="ARBA00004123"/>
    </source>
</evidence>
<dbReference type="PROSITE" id="PS51726">
    <property type="entry name" value="MYST_HAT"/>
    <property type="match status" value="1"/>
</dbReference>
<dbReference type="InterPro" id="IPR050603">
    <property type="entry name" value="MYST_HAT"/>
</dbReference>
<dbReference type="PANTHER" id="PTHR10615">
    <property type="entry name" value="HISTONE ACETYLTRANSFERASE"/>
    <property type="match status" value="1"/>
</dbReference>
<evidence type="ECO:0000256" key="14">
    <source>
        <dbReference type="SAM" id="MobiDB-lite"/>
    </source>
</evidence>
<dbReference type="EC" id="2.3.1.48" evidence="3"/>
<evidence type="ECO:0000256" key="4">
    <source>
        <dbReference type="ARBA" id="ARBA00022679"/>
    </source>
</evidence>
<evidence type="ECO:0000256" key="3">
    <source>
        <dbReference type="ARBA" id="ARBA00013184"/>
    </source>
</evidence>
<keyword evidence="8" id="KW-0007">Acetylation</keyword>
<evidence type="ECO:0000256" key="12">
    <source>
        <dbReference type="ARBA" id="ARBA00023315"/>
    </source>
</evidence>
<dbReference type="GO" id="GO:0005634">
    <property type="term" value="C:nucleus"/>
    <property type="evidence" value="ECO:0007669"/>
    <property type="project" value="UniProtKB-SubCell"/>
</dbReference>
<evidence type="ECO:0000256" key="2">
    <source>
        <dbReference type="ARBA" id="ARBA00010107"/>
    </source>
</evidence>
<dbReference type="Gene3D" id="3.30.60.60">
    <property type="entry name" value="N-acetyl transferase-like"/>
    <property type="match status" value="1"/>
</dbReference>
<dbReference type="GO" id="GO:0035267">
    <property type="term" value="C:NuA4 histone acetyltransferase complex"/>
    <property type="evidence" value="ECO:0007669"/>
    <property type="project" value="TreeGrafter"/>
</dbReference>
<proteinExistence type="inferred from homology"/>
<feature type="region of interest" description="Disordered" evidence="14">
    <location>
        <begin position="54"/>
        <end position="73"/>
    </location>
</feature>
<dbReference type="GO" id="GO:0008270">
    <property type="term" value="F:zinc ion binding"/>
    <property type="evidence" value="ECO:0007669"/>
    <property type="project" value="UniProtKB-KW"/>
</dbReference>
<evidence type="ECO:0000259" key="15">
    <source>
        <dbReference type="PROSITE" id="PS51726"/>
    </source>
</evidence>
<dbReference type="Gene3D" id="1.10.10.10">
    <property type="entry name" value="Winged helix-like DNA-binding domain superfamily/Winged helix DNA-binding domain"/>
    <property type="match status" value="1"/>
</dbReference>
<dbReference type="Pfam" id="PF17772">
    <property type="entry name" value="zf-MYST"/>
    <property type="match status" value="1"/>
</dbReference>
<dbReference type="EMBL" id="LT598477">
    <property type="protein sequence ID" value="SCU96929.1"/>
    <property type="molecule type" value="Genomic_DNA"/>
</dbReference>
<evidence type="ECO:0000256" key="9">
    <source>
        <dbReference type="ARBA" id="ARBA00023015"/>
    </source>
</evidence>
<evidence type="ECO:0000256" key="8">
    <source>
        <dbReference type="ARBA" id="ARBA00022990"/>
    </source>
</evidence>
<dbReference type="AlphaFoldDB" id="A0A1G4K0B2"/>
<keyword evidence="6" id="KW-0863">Zinc-finger</keyword>
<dbReference type="InterPro" id="IPR036388">
    <property type="entry name" value="WH-like_DNA-bd_sf"/>
</dbReference>
<gene>
    <name evidence="16" type="ORF">LAME_0F17920G</name>
</gene>
<feature type="domain" description="MYST-type HAT" evidence="15">
    <location>
        <begin position="17"/>
        <end position="308"/>
    </location>
</feature>
<dbReference type="Gene3D" id="3.40.630.30">
    <property type="match status" value="1"/>
</dbReference>
<evidence type="ECO:0000313" key="17">
    <source>
        <dbReference type="Proteomes" id="UP000191144"/>
    </source>
</evidence>
<dbReference type="FunFam" id="3.40.630.30:FF:000067">
    <property type="entry name" value="Histone acetyltransferase"/>
    <property type="match status" value="1"/>
</dbReference>
<accession>A0A1G4K0B2</accession>
<keyword evidence="10" id="KW-0804">Transcription</keyword>
<dbReference type="GO" id="GO:0006355">
    <property type="term" value="P:regulation of DNA-templated transcription"/>
    <property type="evidence" value="ECO:0007669"/>
    <property type="project" value="InterPro"/>
</dbReference>
<evidence type="ECO:0000256" key="13">
    <source>
        <dbReference type="PIRSR" id="PIRSR602717-51"/>
    </source>
</evidence>
<evidence type="ECO:0000256" key="6">
    <source>
        <dbReference type="ARBA" id="ARBA00022771"/>
    </source>
</evidence>
<keyword evidence="11" id="KW-0539">Nucleus</keyword>
<keyword evidence="9" id="KW-0805">Transcription regulation</keyword>
<dbReference type="InterPro" id="IPR002717">
    <property type="entry name" value="HAT_MYST-type"/>
</dbReference>
<dbReference type="OrthoDB" id="787137at2759"/>
<keyword evidence="5" id="KW-0479">Metal-binding</keyword>
<keyword evidence="4" id="KW-0808">Transferase</keyword>
<reference evidence="17" key="1">
    <citation type="submission" date="2016-03" db="EMBL/GenBank/DDBJ databases">
        <authorList>
            <person name="Devillers Hugo."/>
        </authorList>
    </citation>
    <scope>NUCLEOTIDE SEQUENCE [LARGE SCALE GENOMIC DNA]</scope>
</reference>
<dbReference type="GO" id="GO:0046972">
    <property type="term" value="F:histone H4K16 acetyltransferase activity"/>
    <property type="evidence" value="ECO:0007669"/>
    <property type="project" value="TreeGrafter"/>
</dbReference>
<dbReference type="InterPro" id="IPR016181">
    <property type="entry name" value="Acyl_CoA_acyltransferase"/>
</dbReference>
<dbReference type="PANTHER" id="PTHR10615:SF219">
    <property type="entry name" value="HISTONE ACETYLTRANSFERASE KAT5"/>
    <property type="match status" value="1"/>
</dbReference>
<feature type="active site" description="Proton donor/acceptor" evidence="13">
    <location>
        <position position="231"/>
    </location>
</feature>
<evidence type="ECO:0000256" key="10">
    <source>
        <dbReference type="ARBA" id="ARBA00023163"/>
    </source>
</evidence>
<dbReference type="SUPFAM" id="SSF55729">
    <property type="entry name" value="Acyl-CoA N-acyltransferases (Nat)"/>
    <property type="match status" value="1"/>
</dbReference>
<dbReference type="Proteomes" id="UP000191144">
    <property type="component" value="Chromosome F"/>
</dbReference>
<evidence type="ECO:0000256" key="7">
    <source>
        <dbReference type="ARBA" id="ARBA00022833"/>
    </source>
</evidence>
<comment type="similarity">
    <text evidence="2">Belongs to the MYST (SAS/MOZ) family.</text>
</comment>
<name>A0A1G4K0B2_9SACH</name>
<evidence type="ECO:0000313" key="16">
    <source>
        <dbReference type="EMBL" id="SCU96929.1"/>
    </source>
</evidence>
<keyword evidence="7" id="KW-0862">Zinc</keyword>
<evidence type="ECO:0000256" key="11">
    <source>
        <dbReference type="ARBA" id="ARBA00023242"/>
    </source>
</evidence>